<proteinExistence type="predicted"/>
<feature type="non-terminal residue" evidence="1">
    <location>
        <position position="125"/>
    </location>
</feature>
<protein>
    <recommendedName>
        <fullName evidence="2">CBS domain-containing protein</fullName>
    </recommendedName>
</protein>
<reference evidence="1" key="1">
    <citation type="submission" date="2018-05" db="EMBL/GenBank/DDBJ databases">
        <authorList>
            <person name="Lanie J.A."/>
            <person name="Ng W.-L."/>
            <person name="Kazmierczak K.M."/>
            <person name="Andrzejewski T.M."/>
            <person name="Davidsen T.M."/>
            <person name="Wayne K.J."/>
            <person name="Tettelin H."/>
            <person name="Glass J.I."/>
            <person name="Rusch D."/>
            <person name="Podicherti R."/>
            <person name="Tsui H.-C.T."/>
            <person name="Winkler M.E."/>
        </authorList>
    </citation>
    <scope>NUCLEOTIDE SEQUENCE</scope>
</reference>
<evidence type="ECO:0008006" key="2">
    <source>
        <dbReference type="Google" id="ProtNLM"/>
    </source>
</evidence>
<dbReference type="Gene3D" id="3.10.580.10">
    <property type="entry name" value="CBS-domain"/>
    <property type="match status" value="1"/>
</dbReference>
<gene>
    <name evidence="1" type="ORF">METZ01_LOCUS508724</name>
</gene>
<name>A0A383EHP5_9ZZZZ</name>
<dbReference type="SUPFAM" id="SSF54631">
    <property type="entry name" value="CBS-domain pair"/>
    <property type="match status" value="1"/>
</dbReference>
<dbReference type="AlphaFoldDB" id="A0A383EHP5"/>
<accession>A0A383EHP5</accession>
<sequence>MKTLSQIGEKCLVIVNKKNKLLGTLSDGDLRKAILKGAIMGEPIKGFYQKNPTKLVEGKYMLDEAKKIFTKNKFDLIPVVNIHGKLIDVLLWETVFRNGEKSQKEILNVPVVIMAGGKGTRMEPF</sequence>
<organism evidence="1">
    <name type="scientific">marine metagenome</name>
    <dbReference type="NCBI Taxonomy" id="408172"/>
    <lineage>
        <taxon>unclassified sequences</taxon>
        <taxon>metagenomes</taxon>
        <taxon>ecological metagenomes</taxon>
    </lineage>
</organism>
<evidence type="ECO:0000313" key="1">
    <source>
        <dbReference type="EMBL" id="SVE55870.1"/>
    </source>
</evidence>
<dbReference type="EMBL" id="UINC01225694">
    <property type="protein sequence ID" value="SVE55870.1"/>
    <property type="molecule type" value="Genomic_DNA"/>
</dbReference>
<dbReference type="InterPro" id="IPR046342">
    <property type="entry name" value="CBS_dom_sf"/>
</dbReference>